<dbReference type="AlphaFoldDB" id="A0A6A4Z6S1"/>
<dbReference type="Pfam" id="PF00078">
    <property type="entry name" value="RVT_1"/>
    <property type="match status" value="1"/>
</dbReference>
<dbReference type="InterPro" id="IPR043502">
    <property type="entry name" value="DNA/RNA_pol_sf"/>
</dbReference>
<feature type="domain" description="Reverse transcriptase" evidence="1">
    <location>
        <begin position="419"/>
        <end position="667"/>
    </location>
</feature>
<dbReference type="InterPro" id="IPR000477">
    <property type="entry name" value="RT_dom"/>
</dbReference>
<reference evidence="2 3" key="1">
    <citation type="submission" date="2019-06" db="EMBL/GenBank/DDBJ databases">
        <title>Genomics analysis of Aphanomyces spp. identifies a new class of oomycete effector associated with host adaptation.</title>
        <authorList>
            <person name="Gaulin E."/>
        </authorList>
    </citation>
    <scope>NUCLEOTIDE SEQUENCE [LARGE SCALE GENOMIC DNA]</scope>
    <source>
        <strain evidence="2 3">E</strain>
    </source>
</reference>
<organism evidence="2 3">
    <name type="scientific">Aphanomyces astaci</name>
    <name type="common">Crayfish plague agent</name>
    <dbReference type="NCBI Taxonomy" id="112090"/>
    <lineage>
        <taxon>Eukaryota</taxon>
        <taxon>Sar</taxon>
        <taxon>Stramenopiles</taxon>
        <taxon>Oomycota</taxon>
        <taxon>Saprolegniomycetes</taxon>
        <taxon>Saprolegniales</taxon>
        <taxon>Verrucalvaceae</taxon>
        <taxon>Aphanomyces</taxon>
    </lineage>
</organism>
<evidence type="ECO:0000313" key="3">
    <source>
        <dbReference type="Proteomes" id="UP000469452"/>
    </source>
</evidence>
<evidence type="ECO:0000259" key="1">
    <source>
        <dbReference type="PROSITE" id="PS50878"/>
    </source>
</evidence>
<protein>
    <recommendedName>
        <fullName evidence="1">Reverse transcriptase domain-containing protein</fullName>
    </recommendedName>
</protein>
<dbReference type="PROSITE" id="PS50878">
    <property type="entry name" value="RT_POL"/>
    <property type="match status" value="1"/>
</dbReference>
<proteinExistence type="predicted"/>
<sequence length="667" mass="74609">MPGFATIQHLQHLDVPGRYLVTRSTWSGLPVYFHNIYAPVESHLRRDFFADLPRDFEPNSLHLVGGDFNLPIDSTLDTASPHPRHSSGKVECVEWLAAIRVIDAWRLFNPHERLYSGPGRVNRLDYLFIDHDLATNMCSSAAYLPNTLGGDHLRHSVTLSHTQSHSSPGYWRLPRELLTDANIRLGIQQEASRLLEKMTSAPTANHGAMWYGWLKRMKAQLIKCHRQFLEANSMTLHHLQLKVAAAKRAFEVTGVGAADIGAAKLALDAASAEHRQQAMDRQFDFHANTNERGTSHFFRRPQGTKVPITCVTVGDTTVTDEATVHTTFTAHWRRIMTTDDDQPPPLLERRRAVLSSLSKRLDPADRDELDSPITAAELCAALKTMDPKKSPGPDGWSAGFFQVAPDVFSQLLHLVFHYQLTHHGQLLPQQRCSAVALLYKSGNRGDPGNYRPIALMAVEVKVLSRAMAFRLAGYATKLVDPSQAGFVPGRRLHDHVMFVQALQQFCTLEDHDHYATFLDFSKAYDMVDQGFLFDVLEEMNVGPSFLRWVRLLYASPVAHLIFNGTLGPAIHPTRGVKQGCPLSCLLFVLYIEPLGDMLRQHPQLGIPLPNGDVSTSIFFADDSTLLPRDLPSAVEQMAIVDEFCVVSGARLNQSKCMTLVLYGRLHK</sequence>
<accession>A0A6A4Z6S1</accession>
<dbReference type="EMBL" id="VJMI01019340">
    <property type="protein sequence ID" value="KAF0707603.1"/>
    <property type="molecule type" value="Genomic_DNA"/>
</dbReference>
<dbReference type="PANTHER" id="PTHR19446">
    <property type="entry name" value="REVERSE TRANSCRIPTASES"/>
    <property type="match status" value="1"/>
</dbReference>
<gene>
    <name evidence="2" type="ORF">AaE_013537</name>
</gene>
<dbReference type="InterPro" id="IPR036691">
    <property type="entry name" value="Endo/exonu/phosph_ase_sf"/>
</dbReference>
<dbReference type="SUPFAM" id="SSF56672">
    <property type="entry name" value="DNA/RNA polymerases"/>
    <property type="match status" value="1"/>
</dbReference>
<dbReference type="Gene3D" id="3.60.10.10">
    <property type="entry name" value="Endonuclease/exonuclease/phosphatase"/>
    <property type="match status" value="1"/>
</dbReference>
<dbReference type="Proteomes" id="UP000469452">
    <property type="component" value="Unassembled WGS sequence"/>
</dbReference>
<comment type="caution">
    <text evidence="2">The sequence shown here is derived from an EMBL/GenBank/DDBJ whole genome shotgun (WGS) entry which is preliminary data.</text>
</comment>
<evidence type="ECO:0000313" key="2">
    <source>
        <dbReference type="EMBL" id="KAF0707603.1"/>
    </source>
</evidence>
<name>A0A6A4Z6S1_APHAT</name>
<dbReference type="CDD" id="cd01650">
    <property type="entry name" value="RT_nLTR_like"/>
    <property type="match status" value="1"/>
</dbReference>
<dbReference type="SUPFAM" id="SSF56219">
    <property type="entry name" value="DNase I-like"/>
    <property type="match status" value="1"/>
</dbReference>